<evidence type="ECO:0000256" key="2">
    <source>
        <dbReference type="SAM" id="SignalP"/>
    </source>
</evidence>
<dbReference type="RefSeq" id="XP_016979850.1">
    <property type="nucleotide sequence ID" value="XM_017124361.1"/>
</dbReference>
<organism evidence="3">
    <name type="scientific">Drosophila rhopaloa</name>
    <name type="common">Fruit fly</name>
    <dbReference type="NCBI Taxonomy" id="1041015"/>
    <lineage>
        <taxon>Eukaryota</taxon>
        <taxon>Metazoa</taxon>
        <taxon>Ecdysozoa</taxon>
        <taxon>Arthropoda</taxon>
        <taxon>Hexapoda</taxon>
        <taxon>Insecta</taxon>
        <taxon>Pterygota</taxon>
        <taxon>Neoptera</taxon>
        <taxon>Endopterygota</taxon>
        <taxon>Diptera</taxon>
        <taxon>Brachycera</taxon>
        <taxon>Muscomorpha</taxon>
        <taxon>Ephydroidea</taxon>
        <taxon>Drosophilidae</taxon>
        <taxon>Drosophila</taxon>
        <taxon>Sophophora</taxon>
    </lineage>
</organism>
<evidence type="ECO:0000313" key="3">
    <source>
        <dbReference type="RefSeq" id="XP_016979850.1"/>
    </source>
</evidence>
<accession>A0A6P4ENT7</accession>
<feature type="transmembrane region" description="Helical" evidence="1">
    <location>
        <begin position="72"/>
        <end position="90"/>
    </location>
</feature>
<reference evidence="3" key="1">
    <citation type="submission" date="2025-08" db="UniProtKB">
        <authorList>
            <consortium name="RefSeq"/>
        </authorList>
    </citation>
    <scope>IDENTIFICATION</scope>
</reference>
<dbReference type="GeneID" id="108045139"/>
<keyword evidence="1" id="KW-1133">Transmembrane helix</keyword>
<keyword evidence="2" id="KW-0732">Signal</keyword>
<dbReference type="AlphaFoldDB" id="A0A6P4ENT7"/>
<gene>
    <name evidence="3" type="primary">LOC108045139</name>
</gene>
<keyword evidence="1" id="KW-0812">Transmembrane</keyword>
<evidence type="ECO:0000256" key="1">
    <source>
        <dbReference type="SAM" id="Phobius"/>
    </source>
</evidence>
<name>A0A6P4ENT7_DRORH</name>
<feature type="signal peptide" evidence="2">
    <location>
        <begin position="1"/>
        <end position="28"/>
    </location>
</feature>
<protein>
    <submittedName>
        <fullName evidence="3">Uncharacterized protein LOC108045139</fullName>
    </submittedName>
</protein>
<proteinExistence type="predicted"/>
<dbReference type="RefSeq" id="XP_016979850.2">
    <property type="nucleotide sequence ID" value="XM_017124361.2"/>
</dbReference>
<dbReference type="OMA" id="TFEPQLC"/>
<sequence>MFESISFLFLFALAFVAWVLLCFQHVVQVQTRVSSDYRVELYTEHPGITFEPHLCHSPSDQKEKPSSGAYEFAMSFGVIFALTFGLSKLLQLAEVQAKSYLKCRKDLAAAETWQLNQPDPFEPLLSHDEDLKEQLSILQSQCLEMRELLHDLRISSSTSSYGSAQSGNEMAQPQASEESMLVCKRTDSMVSMTVSNSSPAERPTLSAIPQPSQNIYITNSHIHINGRVYLTENHVNVDLRRQASMYARKQSEFLQVMGNYIGGPKERPMIAGMRCNNILV</sequence>
<feature type="chain" id="PRO_5027595009" evidence="2">
    <location>
        <begin position="29"/>
        <end position="280"/>
    </location>
</feature>
<dbReference type="OrthoDB" id="7868537at2759"/>
<keyword evidence="1" id="KW-0472">Membrane</keyword>